<dbReference type="InterPro" id="IPR009825">
    <property type="entry name" value="ECF_substrate-spec-like"/>
</dbReference>
<dbReference type="Pfam" id="PF07155">
    <property type="entry name" value="ECF-ribofla_trS"/>
    <property type="match status" value="2"/>
</dbReference>
<feature type="transmembrane region" description="Helical" evidence="3">
    <location>
        <begin position="39"/>
        <end position="64"/>
    </location>
</feature>
<dbReference type="RefSeq" id="WP_203365039.1">
    <property type="nucleotide sequence ID" value="NZ_WSFT01000013.1"/>
</dbReference>
<keyword evidence="5" id="KW-1185">Reference proteome</keyword>
<dbReference type="Proteomes" id="UP000724672">
    <property type="component" value="Unassembled WGS sequence"/>
</dbReference>
<gene>
    <name evidence="4" type="ORF">GOQ27_01455</name>
</gene>
<feature type="transmembrane region" description="Helical" evidence="3">
    <location>
        <begin position="6"/>
        <end position="27"/>
    </location>
</feature>
<comment type="caution">
    <text evidence="4">The sequence shown here is derived from an EMBL/GenBank/DDBJ whole genome shotgun (WGS) entry which is preliminary data.</text>
</comment>
<feature type="transmembrane region" description="Helical" evidence="3">
    <location>
        <begin position="70"/>
        <end position="91"/>
    </location>
</feature>
<dbReference type="PANTHER" id="PTHR37815">
    <property type="entry name" value="UPF0397 PROTEIN BC_2624-RELATED"/>
    <property type="match status" value="1"/>
</dbReference>
<keyword evidence="1 3" id="KW-0812">Transmembrane</keyword>
<feature type="transmembrane region" description="Helical" evidence="3">
    <location>
        <begin position="194"/>
        <end position="211"/>
    </location>
</feature>
<evidence type="ECO:0000256" key="1">
    <source>
        <dbReference type="ARBA" id="ARBA00022692"/>
    </source>
</evidence>
<evidence type="ECO:0000256" key="3">
    <source>
        <dbReference type="SAM" id="Phobius"/>
    </source>
</evidence>
<proteinExistence type="predicted"/>
<reference evidence="4" key="1">
    <citation type="submission" date="2019-12" db="EMBL/GenBank/DDBJ databases">
        <title>Clostridiaceae gen. nov. sp. nov., isolated from sediment in Xinjiang, China.</title>
        <authorList>
            <person name="Zhang R."/>
        </authorList>
    </citation>
    <scope>NUCLEOTIDE SEQUENCE</scope>
    <source>
        <strain evidence="4">D2Q-11</strain>
    </source>
</reference>
<keyword evidence="3" id="KW-0472">Membrane</keyword>
<dbReference type="AlphaFoldDB" id="A0A942UZ32"/>
<feature type="transmembrane region" description="Helical" evidence="3">
    <location>
        <begin position="231"/>
        <end position="251"/>
    </location>
</feature>
<dbReference type="EMBL" id="WSFT01000013">
    <property type="protein sequence ID" value="MBS4537107.1"/>
    <property type="molecule type" value="Genomic_DNA"/>
</dbReference>
<evidence type="ECO:0000256" key="2">
    <source>
        <dbReference type="ARBA" id="ARBA00022989"/>
    </source>
</evidence>
<feature type="transmembrane region" description="Helical" evidence="3">
    <location>
        <begin position="103"/>
        <end position="126"/>
    </location>
</feature>
<dbReference type="Gene3D" id="1.10.1760.20">
    <property type="match status" value="2"/>
</dbReference>
<sequence length="259" mass="29069">MYTKDIVLKGLLIALVVVATIIIPIPVPFTEGYIHAGDSIIFISGILFGWRFGLVAGGIGSAMADMILGYNHWILPTLIIKGLMGAIIGFLSNDINKDEYLKYKNLIIISITIVWISIVSILRYVLNRVLSNISNGGENVFNLNELELENTQEFIQLVQRVNTYLGISLIIIPFVILFFYFLKRKNVFFKQFSTIIGIFMSGLWMVVGYYIAGGLLKGNMIIPMFSIPANILQFVVGGVIAYFLIITLDRIEGIKKYLR</sequence>
<accession>A0A942UZ32</accession>
<evidence type="ECO:0000313" key="5">
    <source>
        <dbReference type="Proteomes" id="UP000724672"/>
    </source>
</evidence>
<name>A0A942UZ32_9FIRM</name>
<protein>
    <submittedName>
        <fullName evidence="4">ECF transporter S component</fullName>
    </submittedName>
</protein>
<organism evidence="4 5">
    <name type="scientific">Anaeromonas frigoriresistens</name>
    <dbReference type="NCBI Taxonomy" id="2683708"/>
    <lineage>
        <taxon>Bacteria</taxon>
        <taxon>Bacillati</taxon>
        <taxon>Bacillota</taxon>
        <taxon>Tissierellia</taxon>
        <taxon>Tissierellales</taxon>
        <taxon>Thermohalobacteraceae</taxon>
        <taxon>Anaeromonas</taxon>
    </lineage>
</organism>
<dbReference type="PANTHER" id="PTHR37815:SF3">
    <property type="entry name" value="UPF0397 PROTEIN SPR0429"/>
    <property type="match status" value="1"/>
</dbReference>
<dbReference type="GO" id="GO:0016020">
    <property type="term" value="C:membrane"/>
    <property type="evidence" value="ECO:0007669"/>
    <property type="project" value="InterPro"/>
</dbReference>
<feature type="transmembrane region" description="Helical" evidence="3">
    <location>
        <begin position="163"/>
        <end position="182"/>
    </location>
</feature>
<evidence type="ECO:0000313" key="4">
    <source>
        <dbReference type="EMBL" id="MBS4537107.1"/>
    </source>
</evidence>
<keyword evidence="2 3" id="KW-1133">Transmembrane helix</keyword>